<keyword evidence="2" id="KW-1185">Reference proteome</keyword>
<comment type="caution">
    <text evidence="1">The sequence shown here is derived from an EMBL/GenBank/DDBJ whole genome shotgun (WGS) entry which is preliminary data.</text>
</comment>
<organism evidence="1 2">
    <name type="scientific">Trichoderma ghanense</name>
    <dbReference type="NCBI Taxonomy" id="65468"/>
    <lineage>
        <taxon>Eukaryota</taxon>
        <taxon>Fungi</taxon>
        <taxon>Dikarya</taxon>
        <taxon>Ascomycota</taxon>
        <taxon>Pezizomycotina</taxon>
        <taxon>Sordariomycetes</taxon>
        <taxon>Hypocreomycetidae</taxon>
        <taxon>Hypocreales</taxon>
        <taxon>Hypocreaceae</taxon>
        <taxon>Trichoderma</taxon>
    </lineage>
</organism>
<reference evidence="1 2" key="1">
    <citation type="submission" date="2018-01" db="EMBL/GenBank/DDBJ databases">
        <title>Genome characterization of the sugarcane-associated fungus Trichoderma ghanense CCMA-1212 and their application in lignocelulose bioconversion.</title>
        <authorList>
            <person name="Steindorff A.S."/>
            <person name="Mendes T.D."/>
            <person name="Vilela E.S.D."/>
            <person name="Rodrigues D.S."/>
            <person name="Formighieri E.F."/>
            <person name="Melo I.S."/>
            <person name="Favaro L.C.L."/>
        </authorList>
    </citation>
    <scope>NUCLEOTIDE SEQUENCE [LARGE SCALE GENOMIC DNA]</scope>
    <source>
        <strain evidence="1 2">CCMA-1212</strain>
    </source>
</reference>
<gene>
    <name evidence="1" type="ORF">CCMA1212_010258</name>
</gene>
<dbReference type="GeneID" id="300581760"/>
<proteinExistence type="predicted"/>
<dbReference type="Proteomes" id="UP001642720">
    <property type="component" value="Unassembled WGS sequence"/>
</dbReference>
<name>A0ABY2GSX1_9HYPO</name>
<accession>A0ABY2GSX1</accession>
<protein>
    <recommendedName>
        <fullName evidence="3">Secreted protein</fullName>
    </recommendedName>
</protein>
<dbReference type="EMBL" id="PPTA01000024">
    <property type="protein sequence ID" value="TFA98017.1"/>
    <property type="molecule type" value="Genomic_DNA"/>
</dbReference>
<sequence>MGAYGKFGLLSLLVASVCFSSARWFRFMTGLAMESLSHYGSSPVFRLSRGFLLVPLFYTSFTAPDRYEQEDQAD</sequence>
<evidence type="ECO:0000313" key="1">
    <source>
        <dbReference type="EMBL" id="TFA98017.1"/>
    </source>
</evidence>
<evidence type="ECO:0000313" key="2">
    <source>
        <dbReference type="Proteomes" id="UP001642720"/>
    </source>
</evidence>
<evidence type="ECO:0008006" key="3">
    <source>
        <dbReference type="Google" id="ProtNLM"/>
    </source>
</evidence>
<dbReference type="RefSeq" id="XP_073554219.1">
    <property type="nucleotide sequence ID" value="XM_073707310.1"/>
</dbReference>